<protein>
    <submittedName>
        <fullName evidence="1">Uncharacterized protein</fullName>
    </submittedName>
</protein>
<gene>
    <name evidence="1" type="ORF">MLD38_019158</name>
</gene>
<sequence length="503" mass="56347">MAFSYEENGTSEPLLGEKKEKHAVPERISPYSKATLLQLVTFSWLNPLFAVGAKKPLEQDDVPDVDLLDSAGYLSQNLSDCIKQVKSKGRQGNPLYKAMVLFVRRKVAINALFAIVCASASYVGPYLIEDFVNFLSNKRNRRLESGYLLALGFLGAKVVETISQRQWIFGARQLGLRLRAALISHIYQKGLHLSSQTRQGRTSGEIINYMNHASYIRPSHEPGAGSLAALGATLVVMLCNIPLTRIQKRYQSKIMEAKDDRMRTTSEVLRNMKTIKLQAWDNQFLSNLKSLREKEYNHIWKSLRLAALSAFIFWGSPTFISVVTFSACMLMNIELTAGRVLSALATFRMLQDPIFNLPDLLNIIAQAKVSADRITTYLQEEEIQHDAIEYVPRDESEFDVEIQDGNFVWSSELDKPTLENINLKVRRGMKVAICGTVGSGKSSLLSCILGEMKKVSGEVKVSGTKAYVPQSPWILTGDIRENILFGNTYDAAKYHQTVKACTL</sequence>
<name>A0ACB9QVJ3_9MYRT</name>
<accession>A0ACB9QVJ3</accession>
<evidence type="ECO:0000313" key="1">
    <source>
        <dbReference type="EMBL" id="KAI4370857.1"/>
    </source>
</evidence>
<reference evidence="2" key="1">
    <citation type="journal article" date="2023" name="Front. Plant Sci.">
        <title>Chromosomal-level genome assembly of Melastoma candidum provides insights into trichome evolution.</title>
        <authorList>
            <person name="Zhong Y."/>
            <person name="Wu W."/>
            <person name="Sun C."/>
            <person name="Zou P."/>
            <person name="Liu Y."/>
            <person name="Dai S."/>
            <person name="Zhou R."/>
        </authorList>
    </citation>
    <scope>NUCLEOTIDE SEQUENCE [LARGE SCALE GENOMIC DNA]</scope>
</reference>
<dbReference type="Proteomes" id="UP001057402">
    <property type="component" value="Chromosome 5"/>
</dbReference>
<dbReference type="EMBL" id="CM042884">
    <property type="protein sequence ID" value="KAI4370857.1"/>
    <property type="molecule type" value="Genomic_DNA"/>
</dbReference>
<comment type="caution">
    <text evidence="1">The sequence shown here is derived from an EMBL/GenBank/DDBJ whole genome shotgun (WGS) entry which is preliminary data.</text>
</comment>
<evidence type="ECO:0000313" key="2">
    <source>
        <dbReference type="Proteomes" id="UP001057402"/>
    </source>
</evidence>
<organism evidence="1 2">
    <name type="scientific">Melastoma candidum</name>
    <dbReference type="NCBI Taxonomy" id="119954"/>
    <lineage>
        <taxon>Eukaryota</taxon>
        <taxon>Viridiplantae</taxon>
        <taxon>Streptophyta</taxon>
        <taxon>Embryophyta</taxon>
        <taxon>Tracheophyta</taxon>
        <taxon>Spermatophyta</taxon>
        <taxon>Magnoliopsida</taxon>
        <taxon>eudicotyledons</taxon>
        <taxon>Gunneridae</taxon>
        <taxon>Pentapetalae</taxon>
        <taxon>rosids</taxon>
        <taxon>malvids</taxon>
        <taxon>Myrtales</taxon>
        <taxon>Melastomataceae</taxon>
        <taxon>Melastomatoideae</taxon>
        <taxon>Melastomateae</taxon>
        <taxon>Melastoma</taxon>
    </lineage>
</organism>
<keyword evidence="2" id="KW-1185">Reference proteome</keyword>
<proteinExistence type="predicted"/>